<dbReference type="PANTHER" id="PTHR13610">
    <property type="entry name" value="METHYLTRANSFERASE DOMAIN-CONTAINING PROTEIN"/>
    <property type="match status" value="1"/>
</dbReference>
<protein>
    <submittedName>
        <fullName evidence="6">Ribosomal protein L11 methyltransferase (PrmA)</fullName>
    </submittedName>
</protein>
<evidence type="ECO:0000259" key="5">
    <source>
        <dbReference type="Pfam" id="PF13649"/>
    </source>
</evidence>
<keyword evidence="2 6" id="KW-0808">Transferase</keyword>
<gene>
    <name evidence="6" type="ORF">SAMN05660653_01671</name>
</gene>
<keyword evidence="6" id="KW-0687">Ribonucleoprotein</keyword>
<keyword evidence="7" id="KW-1185">Reference proteome</keyword>
<evidence type="ECO:0000256" key="4">
    <source>
        <dbReference type="SAM" id="Phobius"/>
    </source>
</evidence>
<keyword evidence="6" id="KW-0689">Ribosomal protein</keyword>
<dbReference type="SUPFAM" id="SSF53335">
    <property type="entry name" value="S-adenosyl-L-methionine-dependent methyltransferases"/>
    <property type="match status" value="1"/>
</dbReference>
<dbReference type="RefSeq" id="WP_208596600.1">
    <property type="nucleotide sequence ID" value="NZ_FMXO01000009.1"/>
</dbReference>
<feature type="domain" description="Methyltransferase" evidence="5">
    <location>
        <begin position="73"/>
        <end position="143"/>
    </location>
</feature>
<keyword evidence="4" id="KW-1133">Transmembrane helix</keyword>
<proteinExistence type="predicted"/>
<dbReference type="InterPro" id="IPR041698">
    <property type="entry name" value="Methyltransf_25"/>
</dbReference>
<dbReference type="InterPro" id="IPR029063">
    <property type="entry name" value="SAM-dependent_MTases_sf"/>
</dbReference>
<evidence type="ECO:0000256" key="2">
    <source>
        <dbReference type="ARBA" id="ARBA00022679"/>
    </source>
</evidence>
<dbReference type="CDD" id="cd02440">
    <property type="entry name" value="AdoMet_MTases"/>
    <property type="match status" value="1"/>
</dbReference>
<evidence type="ECO:0000256" key="3">
    <source>
        <dbReference type="ARBA" id="ARBA00022691"/>
    </source>
</evidence>
<dbReference type="Gene3D" id="3.40.50.150">
    <property type="entry name" value="Vaccinia Virus protein VP39"/>
    <property type="match status" value="1"/>
</dbReference>
<dbReference type="GO" id="GO:0016279">
    <property type="term" value="F:protein-lysine N-methyltransferase activity"/>
    <property type="evidence" value="ECO:0007669"/>
    <property type="project" value="InterPro"/>
</dbReference>
<dbReference type="InterPro" id="IPR026170">
    <property type="entry name" value="FAM173A/B"/>
</dbReference>
<reference evidence="6 7" key="1">
    <citation type="submission" date="2016-10" db="EMBL/GenBank/DDBJ databases">
        <authorList>
            <person name="de Groot N.N."/>
        </authorList>
    </citation>
    <scope>NUCLEOTIDE SEQUENCE [LARGE SCALE GENOMIC DNA]</scope>
    <source>
        <strain evidence="6 7">ASO4-2</strain>
    </source>
</reference>
<dbReference type="GO" id="GO:0005840">
    <property type="term" value="C:ribosome"/>
    <property type="evidence" value="ECO:0007669"/>
    <property type="project" value="UniProtKB-KW"/>
</dbReference>
<dbReference type="PANTHER" id="PTHR13610:SF11">
    <property type="entry name" value="METHYLTRANSFERASE DOMAIN-CONTAINING PROTEIN"/>
    <property type="match status" value="1"/>
</dbReference>
<keyword evidence="4" id="KW-0812">Transmembrane</keyword>
<dbReference type="STRING" id="617002.SAMN05660653_01671"/>
<organism evidence="6 7">
    <name type="scientific">Desulfonatronum thiosulfatophilum</name>
    <dbReference type="NCBI Taxonomy" id="617002"/>
    <lineage>
        <taxon>Bacteria</taxon>
        <taxon>Pseudomonadati</taxon>
        <taxon>Thermodesulfobacteriota</taxon>
        <taxon>Desulfovibrionia</taxon>
        <taxon>Desulfovibrionales</taxon>
        <taxon>Desulfonatronaceae</taxon>
        <taxon>Desulfonatronum</taxon>
    </lineage>
</organism>
<keyword evidence="4" id="KW-0472">Membrane</keyword>
<dbReference type="Proteomes" id="UP000198771">
    <property type="component" value="Unassembled WGS sequence"/>
</dbReference>
<keyword evidence="1 6" id="KW-0489">Methyltransferase</keyword>
<evidence type="ECO:0000256" key="1">
    <source>
        <dbReference type="ARBA" id="ARBA00022603"/>
    </source>
</evidence>
<accession>A0A1G6CS12</accession>
<dbReference type="GO" id="GO:0032259">
    <property type="term" value="P:methylation"/>
    <property type="evidence" value="ECO:0007669"/>
    <property type="project" value="UniProtKB-KW"/>
</dbReference>
<evidence type="ECO:0000313" key="7">
    <source>
        <dbReference type="Proteomes" id="UP000198771"/>
    </source>
</evidence>
<evidence type="ECO:0000313" key="6">
    <source>
        <dbReference type="EMBL" id="SDB35700.1"/>
    </source>
</evidence>
<dbReference type="AlphaFoldDB" id="A0A1G6CS12"/>
<sequence length="281" mass="31338">MLTSYHDTGGRLWRLMVGFCLFLVMFMISTGRVFLVHGADSSPPELDVGYVPTPHEVVQRMLEMAGVHDDDFVVDLGSGDGRIVVAAIRDFDARLALGIDLDPQRVAEGRESARRDGVEDRTVFLEGDLFGMDFSDATVLTMYLLPALNLRLKPIILKDMAPGTRIVSHAFDMGDWIPDQAEIVAGHAVYLWIVPARVEGDWTVRAPDHSEFALSFTQTFQQIKGHAVINGSRTELTGLRLRGNRILFSIGEDQYIGRIMGDTIVPDPSQEEATDWHARRK</sequence>
<name>A0A1G6CS12_9BACT</name>
<dbReference type="Pfam" id="PF13649">
    <property type="entry name" value="Methyltransf_25"/>
    <property type="match status" value="1"/>
</dbReference>
<dbReference type="EMBL" id="FMXO01000009">
    <property type="protein sequence ID" value="SDB35700.1"/>
    <property type="molecule type" value="Genomic_DNA"/>
</dbReference>
<feature type="transmembrane region" description="Helical" evidence="4">
    <location>
        <begin position="12"/>
        <end position="35"/>
    </location>
</feature>
<keyword evidence="3" id="KW-0949">S-adenosyl-L-methionine</keyword>